<dbReference type="Proteomes" id="UP001314170">
    <property type="component" value="Unassembled WGS sequence"/>
</dbReference>
<keyword evidence="1" id="KW-0677">Repeat</keyword>
<protein>
    <recommendedName>
        <fullName evidence="5">Pentatricopeptide repeat-containing protein</fullName>
    </recommendedName>
</protein>
<evidence type="ECO:0000313" key="3">
    <source>
        <dbReference type="EMBL" id="CAK7355516.1"/>
    </source>
</evidence>
<sequence length="300" mass="33029">MLGSNSVEVNLYIGNGLVSMCGKCKCLEATRQVLDEMPRTDMVSWNSVVAGHAQNGSFNDALKLCREIEGVKLKTDAGTMGNLLPAVTNTSCDNVLYVMETLMKLKEKSLISWNVMIAVYVKNALPNEAVDLYFQIEGHGVEPDAVSISSVHPACGDLSAMMRNSGLIPDWIAFVSVLAACSHAGLVDEDLLGCSGKIDEAYHMIRQMAMEPNERLAPEQSGYYMLLSTLYAKAGRWQDDETVRSIMNSKGVKKIPDISNDEINDHVHTFLADDRSHPQSNEIYKELDILIGRMKELGHA</sequence>
<dbReference type="Pfam" id="PF20430">
    <property type="entry name" value="Eplus_motif"/>
    <property type="match status" value="1"/>
</dbReference>
<proteinExistence type="predicted"/>
<dbReference type="Pfam" id="PF20431">
    <property type="entry name" value="E_motif"/>
    <property type="match status" value="1"/>
</dbReference>
<evidence type="ECO:0000313" key="4">
    <source>
        <dbReference type="Proteomes" id="UP001314170"/>
    </source>
</evidence>
<accession>A0AAV1SRW0</accession>
<dbReference type="InterPro" id="IPR046848">
    <property type="entry name" value="E_motif"/>
</dbReference>
<dbReference type="EMBL" id="CAWUPB010001195">
    <property type="protein sequence ID" value="CAK7355516.1"/>
    <property type="molecule type" value="Genomic_DNA"/>
</dbReference>
<name>A0AAV1SRW0_9ROSI</name>
<dbReference type="GO" id="GO:0009451">
    <property type="term" value="P:RNA modification"/>
    <property type="evidence" value="ECO:0007669"/>
    <property type="project" value="InterPro"/>
</dbReference>
<dbReference type="InterPro" id="IPR046849">
    <property type="entry name" value="E2_motif"/>
</dbReference>
<dbReference type="InterPro" id="IPR046960">
    <property type="entry name" value="PPR_At4g14850-like_plant"/>
</dbReference>
<comment type="caution">
    <text evidence="3">The sequence shown here is derived from an EMBL/GenBank/DDBJ whole genome shotgun (WGS) entry which is preliminary data.</text>
</comment>
<dbReference type="Pfam" id="PF01535">
    <property type="entry name" value="PPR"/>
    <property type="match status" value="2"/>
</dbReference>
<dbReference type="PROSITE" id="PS51375">
    <property type="entry name" value="PPR"/>
    <property type="match status" value="2"/>
</dbReference>
<dbReference type="PANTHER" id="PTHR47926:SF373">
    <property type="entry name" value="TETRATRICOPEPTIDE-LIKE HELICAL DOMAIN SUPERFAMILY, DYW DOMAIN-CONTAINING PROTEIN"/>
    <property type="match status" value="1"/>
</dbReference>
<dbReference type="Gene3D" id="1.25.40.10">
    <property type="entry name" value="Tetratricopeptide repeat domain"/>
    <property type="match status" value="2"/>
</dbReference>
<keyword evidence="4" id="KW-1185">Reference proteome</keyword>
<dbReference type="PANTHER" id="PTHR47926">
    <property type="entry name" value="PENTATRICOPEPTIDE REPEAT-CONTAINING PROTEIN"/>
    <property type="match status" value="1"/>
</dbReference>
<dbReference type="NCBIfam" id="TIGR00756">
    <property type="entry name" value="PPR"/>
    <property type="match status" value="2"/>
</dbReference>
<organism evidence="3 4">
    <name type="scientific">Dovyalis caffra</name>
    <dbReference type="NCBI Taxonomy" id="77055"/>
    <lineage>
        <taxon>Eukaryota</taxon>
        <taxon>Viridiplantae</taxon>
        <taxon>Streptophyta</taxon>
        <taxon>Embryophyta</taxon>
        <taxon>Tracheophyta</taxon>
        <taxon>Spermatophyta</taxon>
        <taxon>Magnoliopsida</taxon>
        <taxon>eudicotyledons</taxon>
        <taxon>Gunneridae</taxon>
        <taxon>Pentapetalae</taxon>
        <taxon>rosids</taxon>
        <taxon>fabids</taxon>
        <taxon>Malpighiales</taxon>
        <taxon>Salicaceae</taxon>
        <taxon>Flacourtieae</taxon>
        <taxon>Dovyalis</taxon>
    </lineage>
</organism>
<evidence type="ECO:0008006" key="5">
    <source>
        <dbReference type="Google" id="ProtNLM"/>
    </source>
</evidence>
<feature type="repeat" description="PPR" evidence="2">
    <location>
        <begin position="41"/>
        <end position="75"/>
    </location>
</feature>
<dbReference type="InterPro" id="IPR002885">
    <property type="entry name" value="PPR_rpt"/>
</dbReference>
<evidence type="ECO:0000256" key="1">
    <source>
        <dbReference type="ARBA" id="ARBA00022737"/>
    </source>
</evidence>
<dbReference type="AlphaFoldDB" id="A0AAV1SRW0"/>
<gene>
    <name evidence="3" type="ORF">DCAF_LOCUS25776</name>
</gene>
<dbReference type="InterPro" id="IPR011990">
    <property type="entry name" value="TPR-like_helical_dom_sf"/>
</dbReference>
<evidence type="ECO:0000256" key="2">
    <source>
        <dbReference type="PROSITE-ProRule" id="PRU00708"/>
    </source>
</evidence>
<feature type="repeat" description="PPR" evidence="2">
    <location>
        <begin position="109"/>
        <end position="143"/>
    </location>
</feature>
<reference evidence="3 4" key="1">
    <citation type="submission" date="2024-01" db="EMBL/GenBank/DDBJ databases">
        <authorList>
            <person name="Waweru B."/>
        </authorList>
    </citation>
    <scope>NUCLEOTIDE SEQUENCE [LARGE SCALE GENOMIC DNA]</scope>
</reference>
<dbReference type="GO" id="GO:0003723">
    <property type="term" value="F:RNA binding"/>
    <property type="evidence" value="ECO:0007669"/>
    <property type="project" value="InterPro"/>
</dbReference>